<proteinExistence type="inferred from homology"/>
<dbReference type="GO" id="GO:0019441">
    <property type="term" value="P:L-tryptophan catabolic process to kynurenine"/>
    <property type="evidence" value="ECO:0007669"/>
    <property type="project" value="InterPro"/>
</dbReference>
<reference evidence="2" key="1">
    <citation type="submission" date="2022-08" db="EMBL/GenBank/DDBJ databases">
        <authorList>
            <consortium name="DOE Joint Genome Institute"/>
            <person name="Min B."/>
            <person name="Riley R."/>
            <person name="Sierra-Patev S."/>
            <person name="Naranjo-Ortiz M."/>
            <person name="Looney B."/>
            <person name="Konkel Z."/>
            <person name="Slot J.C."/>
            <person name="Sakamoto Y."/>
            <person name="Steenwyk J.L."/>
            <person name="Rokas A."/>
            <person name="Carro J."/>
            <person name="Camarero S."/>
            <person name="Ferreira P."/>
            <person name="Molpeceres G."/>
            <person name="Ruiz-Duenas F.J."/>
            <person name="Serrano A."/>
            <person name="Henrissat B."/>
            <person name="Drula E."/>
            <person name="Hughes K.W."/>
            <person name="Mata J.L."/>
            <person name="Ishikawa N.K."/>
            <person name="Vargas-Isla R."/>
            <person name="Ushijima S."/>
            <person name="Smith C.A."/>
            <person name="Ahrendt S."/>
            <person name="Andreopoulos W."/>
            <person name="He G."/>
            <person name="Labutti K."/>
            <person name="Lipzen A."/>
            <person name="Ng V."/>
            <person name="Sandor L."/>
            <person name="Barry K."/>
            <person name="Martinez A.T."/>
            <person name="Xiao Y."/>
            <person name="Gibbons J.G."/>
            <person name="Terashima K."/>
            <person name="Hibbett D.S."/>
            <person name="Grigoriev I.V."/>
        </authorList>
    </citation>
    <scope>NUCLEOTIDE SEQUENCE</scope>
    <source>
        <strain evidence="2">Sp2 HRB7682 ss15</strain>
    </source>
</reference>
<dbReference type="InterPro" id="IPR037175">
    <property type="entry name" value="KFase_sf"/>
</dbReference>
<protein>
    <recommendedName>
        <fullName evidence="4">Cyclase</fullName>
    </recommendedName>
</protein>
<comment type="similarity">
    <text evidence="1">Belongs to the Cyclase 1 superfamily.</text>
</comment>
<reference evidence="2" key="2">
    <citation type="journal article" date="2023" name="Proc. Natl. Acad. Sci. U.S.A.">
        <title>A global phylogenomic analysis of the shiitake genus Lentinula.</title>
        <authorList>
            <person name="Sierra-Patev S."/>
            <person name="Min B."/>
            <person name="Naranjo-Ortiz M."/>
            <person name="Looney B."/>
            <person name="Konkel Z."/>
            <person name="Slot J.C."/>
            <person name="Sakamoto Y."/>
            <person name="Steenwyk J.L."/>
            <person name="Rokas A."/>
            <person name="Carro J."/>
            <person name="Camarero S."/>
            <person name="Ferreira P."/>
            <person name="Molpeceres G."/>
            <person name="Ruiz-Duenas F.J."/>
            <person name="Serrano A."/>
            <person name="Henrissat B."/>
            <person name="Drula E."/>
            <person name="Hughes K.W."/>
            <person name="Mata J.L."/>
            <person name="Ishikawa N.K."/>
            <person name="Vargas-Isla R."/>
            <person name="Ushijima S."/>
            <person name="Smith C.A."/>
            <person name="Donoghue J."/>
            <person name="Ahrendt S."/>
            <person name="Andreopoulos W."/>
            <person name="He G."/>
            <person name="LaButti K."/>
            <person name="Lipzen A."/>
            <person name="Ng V."/>
            <person name="Riley R."/>
            <person name="Sandor L."/>
            <person name="Barry K."/>
            <person name="Martinez A.T."/>
            <person name="Xiao Y."/>
            <person name="Gibbons J.G."/>
            <person name="Terashima K."/>
            <person name="Grigoriev I.V."/>
            <person name="Hibbett D."/>
        </authorList>
    </citation>
    <scope>NUCLEOTIDE SEQUENCE</scope>
    <source>
        <strain evidence="2">Sp2 HRB7682 ss15</strain>
    </source>
</reference>
<dbReference type="EMBL" id="JANVFS010000009">
    <property type="protein sequence ID" value="KAJ4487165.1"/>
    <property type="molecule type" value="Genomic_DNA"/>
</dbReference>
<dbReference type="SUPFAM" id="SSF102198">
    <property type="entry name" value="Putative cyclase"/>
    <property type="match status" value="1"/>
</dbReference>
<evidence type="ECO:0000313" key="2">
    <source>
        <dbReference type="EMBL" id="KAJ4487165.1"/>
    </source>
</evidence>
<dbReference type="PANTHER" id="PTHR31118">
    <property type="entry name" value="CYCLASE-LIKE PROTEIN 2"/>
    <property type="match status" value="1"/>
</dbReference>
<name>A0A9W9AR73_9AGAR</name>
<evidence type="ECO:0000256" key="1">
    <source>
        <dbReference type="ARBA" id="ARBA00007865"/>
    </source>
</evidence>
<dbReference type="Proteomes" id="UP001150238">
    <property type="component" value="Unassembled WGS sequence"/>
</dbReference>
<gene>
    <name evidence="2" type="ORF">C8J55DRAFT_507151</name>
</gene>
<accession>A0A9W9AR73</accession>
<dbReference type="Pfam" id="PF04199">
    <property type="entry name" value="Cyclase"/>
    <property type="match status" value="1"/>
</dbReference>
<dbReference type="Gene3D" id="3.50.30.50">
    <property type="entry name" value="Putative cyclase"/>
    <property type="match status" value="1"/>
</dbReference>
<sequence length="236" mass="25559">MSSSTKSRSSIIDLTHPLDPDKITIYPGDHNFSCCPTSTVAQDGYSVHSLSLGTHTGTHIDAPSHFILNGATIDQIPLDALISRPAIVVDLTYKEAGTKILWDDDLAKYESKMKEGTILLLYTGWSAHWATPAYMKYPYLDRDAAERIISTGLKIIGSDTLSPDEIDGPEGYGVHLAILGAGGLIVENMTNLKALVELEAEGGTDSELSVSIIPLSLPKCDGSPVRAFGWKRRRSM</sequence>
<evidence type="ECO:0000313" key="3">
    <source>
        <dbReference type="Proteomes" id="UP001150238"/>
    </source>
</evidence>
<dbReference type="PANTHER" id="PTHR31118:SF12">
    <property type="entry name" value="CYCLASE-LIKE PROTEIN 2"/>
    <property type="match status" value="1"/>
</dbReference>
<dbReference type="InterPro" id="IPR007325">
    <property type="entry name" value="KFase/CYL"/>
</dbReference>
<evidence type="ECO:0008006" key="4">
    <source>
        <dbReference type="Google" id="ProtNLM"/>
    </source>
</evidence>
<dbReference type="GO" id="GO:0004061">
    <property type="term" value="F:arylformamidase activity"/>
    <property type="evidence" value="ECO:0007669"/>
    <property type="project" value="InterPro"/>
</dbReference>
<dbReference type="AlphaFoldDB" id="A0A9W9AR73"/>
<organism evidence="2 3">
    <name type="scientific">Lentinula lateritia</name>
    <dbReference type="NCBI Taxonomy" id="40482"/>
    <lineage>
        <taxon>Eukaryota</taxon>
        <taxon>Fungi</taxon>
        <taxon>Dikarya</taxon>
        <taxon>Basidiomycota</taxon>
        <taxon>Agaricomycotina</taxon>
        <taxon>Agaricomycetes</taxon>
        <taxon>Agaricomycetidae</taxon>
        <taxon>Agaricales</taxon>
        <taxon>Marasmiineae</taxon>
        <taxon>Omphalotaceae</taxon>
        <taxon>Lentinula</taxon>
    </lineage>
</organism>
<comment type="caution">
    <text evidence="2">The sequence shown here is derived from an EMBL/GenBank/DDBJ whole genome shotgun (WGS) entry which is preliminary data.</text>
</comment>